<feature type="domain" description="Major facilitator superfamily (MFS) profile" evidence="6">
    <location>
        <begin position="96"/>
        <end position="520"/>
    </location>
</feature>
<evidence type="ECO:0000313" key="7">
    <source>
        <dbReference type="EMBL" id="OWF45915.1"/>
    </source>
</evidence>
<sequence length="571" mass="63872">MDFDKILTHLGDFGRYQKFLYFLVCLPAVFTGIFAVISAIILATPDHRCKIPGYENDTYSIQSDRHREVISNYIPPPAANSHLYDQCHTYSFNHSSVMFDTLGRPINGSTVKCDEWVYSYSVFKQTFTSKFNLVCSNSYKTSLAKSSYFVGIFVGAMVFGNLSDAIGRKTVFCISVAIQFVATVTLAWAPNTIVMYIYLYDPDRALVGRNVYCCIRLELVGPSKRIYTGIVVDYFFAVGLVLLSGVAYLVRHWKYIDLMCALPIGLFLFYWWILPESPRWLISKKRYKEAKAILLRAAKYNNVVVSEYLFSQDIPVQLPQKDEKYGRLWHLFTTKVLLTRTLVIFFNWGVVNMVYYGLSLNSGNLEGNYYLNFLLSGLVEFPAYTLTLLLLDRLGRKWLYIICMILGGVSCISTIFTILYLEERYQPVTIALAMLGKLGAAGAFGIIYTYSAELFPTVVRNAGMGASSCISRIGAIAAPYIADSGNYIGGSTGKAFPLAVFGSLSILAGLLSLHLPETMGQELPETIEDGIQFGTPTYKSKADANTKTYMNSTYVSTDACPLETDSQSLSE</sequence>
<accession>A0A210QB07</accession>
<feature type="transmembrane region" description="Helical" evidence="5">
    <location>
        <begin position="148"/>
        <end position="166"/>
    </location>
</feature>
<dbReference type="InterPro" id="IPR020846">
    <property type="entry name" value="MFS_dom"/>
</dbReference>
<dbReference type="OrthoDB" id="2544694at2759"/>
<evidence type="ECO:0000256" key="4">
    <source>
        <dbReference type="ARBA" id="ARBA00023136"/>
    </source>
</evidence>
<dbReference type="Proteomes" id="UP000242188">
    <property type="component" value="Unassembled WGS sequence"/>
</dbReference>
<comment type="subcellular location">
    <subcellularLocation>
        <location evidence="1">Membrane</location>
        <topology evidence="1">Multi-pass membrane protein</topology>
    </subcellularLocation>
</comment>
<protein>
    <submittedName>
        <fullName evidence="7">Organic cation transporter protein</fullName>
    </submittedName>
</protein>
<evidence type="ECO:0000256" key="3">
    <source>
        <dbReference type="ARBA" id="ARBA00022989"/>
    </source>
</evidence>
<dbReference type="GO" id="GO:0022857">
    <property type="term" value="F:transmembrane transporter activity"/>
    <property type="evidence" value="ECO:0007669"/>
    <property type="project" value="InterPro"/>
</dbReference>
<gene>
    <name evidence="7" type="ORF">KP79_PYT07311</name>
</gene>
<dbReference type="PANTHER" id="PTHR24064">
    <property type="entry name" value="SOLUTE CARRIER FAMILY 22 MEMBER"/>
    <property type="match status" value="1"/>
</dbReference>
<evidence type="ECO:0000256" key="1">
    <source>
        <dbReference type="ARBA" id="ARBA00004141"/>
    </source>
</evidence>
<feature type="transmembrane region" description="Helical" evidence="5">
    <location>
        <begin position="20"/>
        <end position="43"/>
    </location>
</feature>
<feature type="transmembrane region" description="Helical" evidence="5">
    <location>
        <begin position="178"/>
        <end position="199"/>
    </location>
</feature>
<feature type="transmembrane region" description="Helical" evidence="5">
    <location>
        <begin position="427"/>
        <end position="450"/>
    </location>
</feature>
<dbReference type="Pfam" id="PF00083">
    <property type="entry name" value="Sugar_tr"/>
    <property type="match status" value="1"/>
</dbReference>
<organism evidence="7 8">
    <name type="scientific">Mizuhopecten yessoensis</name>
    <name type="common">Japanese scallop</name>
    <name type="synonym">Patinopecten yessoensis</name>
    <dbReference type="NCBI Taxonomy" id="6573"/>
    <lineage>
        <taxon>Eukaryota</taxon>
        <taxon>Metazoa</taxon>
        <taxon>Spiralia</taxon>
        <taxon>Lophotrochozoa</taxon>
        <taxon>Mollusca</taxon>
        <taxon>Bivalvia</taxon>
        <taxon>Autobranchia</taxon>
        <taxon>Pteriomorphia</taxon>
        <taxon>Pectinida</taxon>
        <taxon>Pectinoidea</taxon>
        <taxon>Pectinidae</taxon>
        <taxon>Mizuhopecten</taxon>
    </lineage>
</organism>
<feature type="transmembrane region" description="Helical" evidence="5">
    <location>
        <begin position="255"/>
        <end position="274"/>
    </location>
</feature>
<feature type="transmembrane region" description="Helical" evidence="5">
    <location>
        <begin position="337"/>
        <end position="358"/>
    </location>
</feature>
<dbReference type="PROSITE" id="PS50850">
    <property type="entry name" value="MFS"/>
    <property type="match status" value="1"/>
</dbReference>
<evidence type="ECO:0000259" key="6">
    <source>
        <dbReference type="PROSITE" id="PS50850"/>
    </source>
</evidence>
<name>A0A210QB07_MIZYE</name>
<proteinExistence type="predicted"/>
<feature type="transmembrane region" description="Helical" evidence="5">
    <location>
        <begin position="370"/>
        <end position="391"/>
    </location>
</feature>
<dbReference type="EMBL" id="NEDP02004373">
    <property type="protein sequence ID" value="OWF45915.1"/>
    <property type="molecule type" value="Genomic_DNA"/>
</dbReference>
<dbReference type="Gene3D" id="1.20.1250.20">
    <property type="entry name" value="MFS general substrate transporter like domains"/>
    <property type="match status" value="1"/>
</dbReference>
<dbReference type="SUPFAM" id="SSF103473">
    <property type="entry name" value="MFS general substrate transporter"/>
    <property type="match status" value="1"/>
</dbReference>
<evidence type="ECO:0000256" key="5">
    <source>
        <dbReference type="SAM" id="Phobius"/>
    </source>
</evidence>
<keyword evidence="4 5" id="KW-0472">Membrane</keyword>
<dbReference type="CDD" id="cd17317">
    <property type="entry name" value="MFS_SLC22"/>
    <property type="match status" value="1"/>
</dbReference>
<dbReference type="InterPro" id="IPR036259">
    <property type="entry name" value="MFS_trans_sf"/>
</dbReference>
<evidence type="ECO:0000313" key="8">
    <source>
        <dbReference type="Proteomes" id="UP000242188"/>
    </source>
</evidence>
<dbReference type="GO" id="GO:0016020">
    <property type="term" value="C:membrane"/>
    <property type="evidence" value="ECO:0007669"/>
    <property type="project" value="UniProtKB-SubCell"/>
</dbReference>
<feature type="transmembrane region" description="Helical" evidence="5">
    <location>
        <begin position="398"/>
        <end position="421"/>
    </location>
</feature>
<evidence type="ECO:0000256" key="2">
    <source>
        <dbReference type="ARBA" id="ARBA00022692"/>
    </source>
</evidence>
<dbReference type="InterPro" id="IPR005828">
    <property type="entry name" value="MFS_sugar_transport-like"/>
</dbReference>
<keyword evidence="2 5" id="KW-0812">Transmembrane</keyword>
<comment type="caution">
    <text evidence="7">The sequence shown here is derived from an EMBL/GenBank/DDBJ whole genome shotgun (WGS) entry which is preliminary data.</text>
</comment>
<reference evidence="7 8" key="1">
    <citation type="journal article" date="2017" name="Nat. Ecol. Evol.">
        <title>Scallop genome provides insights into evolution of bilaterian karyotype and development.</title>
        <authorList>
            <person name="Wang S."/>
            <person name="Zhang J."/>
            <person name="Jiao W."/>
            <person name="Li J."/>
            <person name="Xun X."/>
            <person name="Sun Y."/>
            <person name="Guo X."/>
            <person name="Huan P."/>
            <person name="Dong B."/>
            <person name="Zhang L."/>
            <person name="Hu X."/>
            <person name="Sun X."/>
            <person name="Wang J."/>
            <person name="Zhao C."/>
            <person name="Wang Y."/>
            <person name="Wang D."/>
            <person name="Huang X."/>
            <person name="Wang R."/>
            <person name="Lv J."/>
            <person name="Li Y."/>
            <person name="Zhang Z."/>
            <person name="Liu B."/>
            <person name="Lu W."/>
            <person name="Hui Y."/>
            <person name="Liang J."/>
            <person name="Zhou Z."/>
            <person name="Hou R."/>
            <person name="Li X."/>
            <person name="Liu Y."/>
            <person name="Li H."/>
            <person name="Ning X."/>
            <person name="Lin Y."/>
            <person name="Zhao L."/>
            <person name="Xing Q."/>
            <person name="Dou J."/>
            <person name="Li Y."/>
            <person name="Mao J."/>
            <person name="Guo H."/>
            <person name="Dou H."/>
            <person name="Li T."/>
            <person name="Mu C."/>
            <person name="Jiang W."/>
            <person name="Fu Q."/>
            <person name="Fu X."/>
            <person name="Miao Y."/>
            <person name="Liu J."/>
            <person name="Yu Q."/>
            <person name="Li R."/>
            <person name="Liao H."/>
            <person name="Li X."/>
            <person name="Kong Y."/>
            <person name="Jiang Z."/>
            <person name="Chourrout D."/>
            <person name="Li R."/>
            <person name="Bao Z."/>
        </authorList>
    </citation>
    <scope>NUCLEOTIDE SEQUENCE [LARGE SCALE GENOMIC DNA]</scope>
    <source>
        <strain evidence="7 8">PY_sf001</strain>
    </source>
</reference>
<dbReference type="AlphaFoldDB" id="A0A210QB07"/>
<keyword evidence="8" id="KW-1185">Reference proteome</keyword>
<feature type="transmembrane region" description="Helical" evidence="5">
    <location>
        <begin position="226"/>
        <end position="249"/>
    </location>
</feature>
<keyword evidence="3 5" id="KW-1133">Transmembrane helix</keyword>